<dbReference type="InterPro" id="IPR004127">
    <property type="entry name" value="Prefoldin_subunit_alpha"/>
</dbReference>
<evidence type="ECO:0000313" key="4">
    <source>
        <dbReference type="Proteomes" id="UP000717585"/>
    </source>
</evidence>
<evidence type="ECO:0000256" key="1">
    <source>
        <dbReference type="ARBA" id="ARBA00010048"/>
    </source>
</evidence>
<dbReference type="GO" id="GO:1990114">
    <property type="term" value="P:RNA polymerase II core complex assembly"/>
    <property type="evidence" value="ECO:0007669"/>
    <property type="project" value="TreeGrafter"/>
</dbReference>
<evidence type="ECO:0000313" key="3">
    <source>
        <dbReference type="EMBL" id="KAG9391636.1"/>
    </source>
</evidence>
<dbReference type="GO" id="GO:0005737">
    <property type="term" value="C:cytoplasm"/>
    <property type="evidence" value="ECO:0007669"/>
    <property type="project" value="TreeGrafter"/>
</dbReference>
<name>A0A8J6AQM7_9EUKA</name>
<feature type="coiled-coil region" evidence="2">
    <location>
        <begin position="106"/>
        <end position="133"/>
    </location>
</feature>
<dbReference type="PANTHER" id="PTHR12674">
    <property type="entry name" value="PREFOLDIN SUBUNIT 5"/>
    <property type="match status" value="1"/>
</dbReference>
<keyword evidence="2" id="KW-0175">Coiled coil</keyword>
<dbReference type="GO" id="GO:1990113">
    <property type="term" value="P:RNA polymerase I assembly"/>
    <property type="evidence" value="ECO:0007669"/>
    <property type="project" value="TreeGrafter"/>
</dbReference>
<dbReference type="NCBIfam" id="TIGR00293">
    <property type="entry name" value="prefoldin subunit alpha"/>
    <property type="match status" value="1"/>
</dbReference>
<protein>
    <submittedName>
        <fullName evidence="3">Prefoldin alpha subunit</fullName>
    </submittedName>
</protein>
<dbReference type="OrthoDB" id="10267474at2759"/>
<dbReference type="GO" id="GO:1990115">
    <property type="term" value="P:RNA polymerase III assembly"/>
    <property type="evidence" value="ECO:0007669"/>
    <property type="project" value="TreeGrafter"/>
</dbReference>
<dbReference type="GO" id="GO:0016272">
    <property type="term" value="C:prefoldin complex"/>
    <property type="evidence" value="ECO:0007669"/>
    <property type="project" value="InterPro"/>
</dbReference>
<keyword evidence="4" id="KW-1185">Reference proteome</keyword>
<dbReference type="Proteomes" id="UP000717585">
    <property type="component" value="Unassembled WGS sequence"/>
</dbReference>
<reference evidence="3" key="1">
    <citation type="submission" date="2021-05" db="EMBL/GenBank/DDBJ databases">
        <title>A free-living protist that lacks canonical eukaryotic 1 DNA replication and segregation systems.</title>
        <authorList>
            <person name="Salas-Leiva D.E."/>
            <person name="Tromer E.C."/>
            <person name="Curtis B.A."/>
            <person name="Jerlstrom-Hultqvist J."/>
            <person name="Kolisko M."/>
            <person name="Yi Z."/>
            <person name="Salas-Leiva J.S."/>
            <person name="Gallot-Lavallee L."/>
            <person name="Kops G.J.P.L."/>
            <person name="Archibald J.M."/>
            <person name="Simpson A.G.B."/>
            <person name="Roger A.J."/>
        </authorList>
    </citation>
    <scope>NUCLEOTIDE SEQUENCE</scope>
    <source>
        <strain evidence="3">BICM</strain>
    </source>
</reference>
<sequence length="150" mass="16702">MADANPMGQQIDITTMPLDQLNMVKEQLEAEFEKLGKHLKQLQLILGKFNGAQNAIESYSQQEVGQEALIPVTESIYVPAVVKDNSKVLVDIGTGFVAEYTVAAAQDFFKRKAQMLTEQLSKLNEAVNVKNQNLQMTYQLIAQRKAEASQ</sequence>
<dbReference type="Pfam" id="PF02996">
    <property type="entry name" value="Prefoldin"/>
    <property type="match status" value="1"/>
</dbReference>
<dbReference type="CDD" id="cd23157">
    <property type="entry name" value="Prefoldin_5"/>
    <property type="match status" value="1"/>
</dbReference>
<gene>
    <name evidence="3" type="ORF">J8273_6401</name>
</gene>
<dbReference type="GO" id="GO:0051082">
    <property type="term" value="F:unfolded protein binding"/>
    <property type="evidence" value="ECO:0007669"/>
    <property type="project" value="InterPro"/>
</dbReference>
<dbReference type="SUPFAM" id="SSF46579">
    <property type="entry name" value="Prefoldin"/>
    <property type="match status" value="1"/>
</dbReference>
<dbReference type="InterPro" id="IPR011599">
    <property type="entry name" value="PFD_alpha_archaea"/>
</dbReference>
<accession>A0A8J6AQM7</accession>
<dbReference type="EMBL" id="JAHDYR010000053">
    <property type="protein sequence ID" value="KAG9391636.1"/>
    <property type="molecule type" value="Genomic_DNA"/>
</dbReference>
<feature type="coiled-coil region" evidence="2">
    <location>
        <begin position="18"/>
        <end position="45"/>
    </location>
</feature>
<organism evidence="3 4">
    <name type="scientific">Carpediemonas membranifera</name>
    <dbReference type="NCBI Taxonomy" id="201153"/>
    <lineage>
        <taxon>Eukaryota</taxon>
        <taxon>Metamonada</taxon>
        <taxon>Carpediemonas-like organisms</taxon>
        <taxon>Carpediemonas</taxon>
    </lineage>
</organism>
<dbReference type="Gene3D" id="1.10.287.370">
    <property type="match status" value="1"/>
</dbReference>
<comment type="caution">
    <text evidence="3">The sequence shown here is derived from an EMBL/GenBank/DDBJ whole genome shotgun (WGS) entry which is preliminary data.</text>
</comment>
<dbReference type="AlphaFoldDB" id="A0A8J6AQM7"/>
<comment type="similarity">
    <text evidence="1">Belongs to the prefoldin subunit alpha family.</text>
</comment>
<proteinExistence type="inferred from homology"/>
<dbReference type="GO" id="GO:0006457">
    <property type="term" value="P:protein folding"/>
    <property type="evidence" value="ECO:0007669"/>
    <property type="project" value="InterPro"/>
</dbReference>
<evidence type="ECO:0000256" key="2">
    <source>
        <dbReference type="SAM" id="Coils"/>
    </source>
</evidence>
<dbReference type="PANTHER" id="PTHR12674:SF2">
    <property type="entry name" value="PREFOLDIN SUBUNIT 5"/>
    <property type="match status" value="1"/>
</dbReference>
<dbReference type="InterPro" id="IPR009053">
    <property type="entry name" value="Prefoldin"/>
</dbReference>